<keyword evidence="5 15" id="KW-0679">Respiratory chain</keyword>
<evidence type="ECO:0000256" key="11">
    <source>
        <dbReference type="ARBA" id="ARBA00023008"/>
    </source>
</evidence>
<keyword evidence="7 16" id="KW-0479">Metal-binding</keyword>
<dbReference type="EMBL" id="VFRP01000019">
    <property type="protein sequence ID" value="TPE48815.1"/>
    <property type="molecule type" value="Genomic_DNA"/>
</dbReference>
<evidence type="ECO:0000256" key="12">
    <source>
        <dbReference type="ARBA" id="ARBA00023136"/>
    </source>
</evidence>
<evidence type="ECO:0000259" key="20">
    <source>
        <dbReference type="PROSITE" id="PS50999"/>
    </source>
</evidence>
<evidence type="ECO:0000313" key="21">
    <source>
        <dbReference type="EMBL" id="TPE48815.1"/>
    </source>
</evidence>
<dbReference type="InterPro" id="IPR014222">
    <property type="entry name" value="Cyt_c_oxidase_su2"/>
</dbReference>
<comment type="cofactor">
    <cofactor evidence="1">
        <name>heme</name>
        <dbReference type="ChEBI" id="CHEBI:30413"/>
    </cofactor>
</comment>
<dbReference type="InterPro" id="IPR001505">
    <property type="entry name" value="Copper_CuA"/>
</dbReference>
<evidence type="ECO:0000256" key="18">
    <source>
        <dbReference type="SAM" id="SignalP"/>
    </source>
</evidence>
<reference evidence="21 22" key="1">
    <citation type="submission" date="2019-06" db="EMBL/GenBank/DDBJ databases">
        <title>A novel bacterium of genus Amaricoccus, isolated from marine sediment.</title>
        <authorList>
            <person name="Huang H."/>
            <person name="Mo K."/>
            <person name="Hu Y."/>
        </authorList>
    </citation>
    <scope>NUCLEOTIDE SEQUENCE [LARGE SCALE GENOMIC DNA]</scope>
    <source>
        <strain evidence="21 22">HB172011</strain>
    </source>
</reference>
<keyword evidence="9 15" id="KW-0249">Electron transport</keyword>
<dbReference type="GO" id="GO:0042773">
    <property type="term" value="P:ATP synthesis coupled electron transport"/>
    <property type="evidence" value="ECO:0007669"/>
    <property type="project" value="TreeGrafter"/>
</dbReference>
<dbReference type="Gene3D" id="1.10.287.90">
    <property type="match status" value="1"/>
</dbReference>
<evidence type="ECO:0000256" key="14">
    <source>
        <dbReference type="ARBA" id="ARBA00047816"/>
    </source>
</evidence>
<keyword evidence="12 17" id="KW-0472">Membrane</keyword>
<dbReference type="Gene3D" id="2.60.40.420">
    <property type="entry name" value="Cupredoxins - blue copper proteins"/>
    <property type="match status" value="1"/>
</dbReference>
<comment type="catalytic activity">
    <reaction evidence="14 16">
        <text>4 Fe(II)-[cytochrome c] + O2 + 8 H(+)(in) = 4 Fe(III)-[cytochrome c] + 2 H2O + 4 H(+)(out)</text>
        <dbReference type="Rhea" id="RHEA:11436"/>
        <dbReference type="Rhea" id="RHEA-COMP:10350"/>
        <dbReference type="Rhea" id="RHEA-COMP:14399"/>
        <dbReference type="ChEBI" id="CHEBI:15377"/>
        <dbReference type="ChEBI" id="CHEBI:15378"/>
        <dbReference type="ChEBI" id="CHEBI:15379"/>
        <dbReference type="ChEBI" id="CHEBI:29033"/>
        <dbReference type="ChEBI" id="CHEBI:29034"/>
        <dbReference type="EC" id="7.1.1.9"/>
    </reaction>
</comment>
<keyword evidence="6 15" id="KW-0812">Transmembrane</keyword>
<evidence type="ECO:0000256" key="8">
    <source>
        <dbReference type="ARBA" id="ARBA00022967"/>
    </source>
</evidence>
<name>A0A501WK45_9RHOB</name>
<evidence type="ECO:0000313" key="22">
    <source>
        <dbReference type="Proteomes" id="UP000319255"/>
    </source>
</evidence>
<dbReference type="NCBIfam" id="TIGR02866">
    <property type="entry name" value="CoxB"/>
    <property type="match status" value="1"/>
</dbReference>
<dbReference type="EC" id="7.1.1.9" evidence="16"/>
<dbReference type="InterPro" id="IPR002429">
    <property type="entry name" value="CcO_II-like_C"/>
</dbReference>
<evidence type="ECO:0000256" key="13">
    <source>
        <dbReference type="ARBA" id="ARBA00024688"/>
    </source>
</evidence>
<comment type="caution">
    <text evidence="21">The sequence shown here is derived from an EMBL/GenBank/DDBJ whole genome shotgun (WGS) entry which is preliminary data.</text>
</comment>
<comment type="function">
    <text evidence="13 16">Subunits I and II form the functional core of the enzyme complex. Electrons originating in cytochrome c are transferred via heme a and Cu(A) to the binuclear center formed by heme a3 and Cu(B).</text>
</comment>
<evidence type="ECO:0000256" key="7">
    <source>
        <dbReference type="ARBA" id="ARBA00022723"/>
    </source>
</evidence>
<evidence type="ECO:0000256" key="17">
    <source>
        <dbReference type="SAM" id="Phobius"/>
    </source>
</evidence>
<evidence type="ECO:0000256" key="10">
    <source>
        <dbReference type="ARBA" id="ARBA00022989"/>
    </source>
</evidence>
<feature type="signal peptide" evidence="18">
    <location>
        <begin position="1"/>
        <end position="23"/>
    </location>
</feature>
<dbReference type="OrthoDB" id="9781261at2"/>
<dbReference type="Pfam" id="PF00116">
    <property type="entry name" value="COX2"/>
    <property type="match status" value="1"/>
</dbReference>
<dbReference type="FunFam" id="2.60.40.420:FF:000001">
    <property type="entry name" value="Cytochrome c oxidase subunit 2"/>
    <property type="match status" value="1"/>
</dbReference>
<evidence type="ECO:0000256" key="1">
    <source>
        <dbReference type="ARBA" id="ARBA00001971"/>
    </source>
</evidence>
<protein>
    <recommendedName>
        <fullName evidence="16">Cytochrome c oxidase subunit 2</fullName>
        <ecNumber evidence="16">7.1.1.9</ecNumber>
    </recommendedName>
</protein>
<dbReference type="Proteomes" id="UP000319255">
    <property type="component" value="Unassembled WGS sequence"/>
</dbReference>
<dbReference type="AlphaFoldDB" id="A0A501WK45"/>
<dbReference type="InterPro" id="IPR011759">
    <property type="entry name" value="Cyt_c_oxidase_su2_TM_dom"/>
</dbReference>
<dbReference type="GO" id="GO:0005507">
    <property type="term" value="F:copper ion binding"/>
    <property type="evidence" value="ECO:0007669"/>
    <property type="project" value="InterPro"/>
</dbReference>
<dbReference type="PROSITE" id="PS50999">
    <property type="entry name" value="COX2_TM"/>
    <property type="match status" value="1"/>
</dbReference>
<comment type="cofactor">
    <cofactor evidence="16">
        <name>Cu cation</name>
        <dbReference type="ChEBI" id="CHEBI:23378"/>
    </cofactor>
    <text evidence="16">Binds a copper A center.</text>
</comment>
<dbReference type="InterPro" id="IPR036257">
    <property type="entry name" value="Cyt_c_oxidase_su2_TM_sf"/>
</dbReference>
<gene>
    <name evidence="21" type="primary">coxB</name>
    <name evidence="21" type="ORF">FJM51_16525</name>
</gene>
<keyword evidence="21" id="KW-0560">Oxidoreductase</keyword>
<feature type="transmembrane region" description="Helical" evidence="17">
    <location>
        <begin position="62"/>
        <end position="83"/>
    </location>
</feature>
<feature type="domain" description="Cytochrome oxidase subunit II transmembrane region profile" evidence="20">
    <location>
        <begin position="37"/>
        <end position="132"/>
    </location>
</feature>
<evidence type="ECO:0000256" key="9">
    <source>
        <dbReference type="ARBA" id="ARBA00022982"/>
    </source>
</evidence>
<dbReference type="PANTHER" id="PTHR22888:SF9">
    <property type="entry name" value="CYTOCHROME C OXIDASE SUBUNIT 2"/>
    <property type="match status" value="1"/>
</dbReference>
<comment type="similarity">
    <text evidence="3 15">Belongs to the cytochrome c oxidase subunit 2 family.</text>
</comment>
<dbReference type="SUPFAM" id="SSF49503">
    <property type="entry name" value="Cupredoxins"/>
    <property type="match status" value="1"/>
</dbReference>
<dbReference type="InterPro" id="IPR008972">
    <property type="entry name" value="Cupredoxin"/>
</dbReference>
<dbReference type="SUPFAM" id="SSF81464">
    <property type="entry name" value="Cytochrome c oxidase subunit II-like, transmembrane region"/>
    <property type="match status" value="1"/>
</dbReference>
<keyword evidence="22" id="KW-1185">Reference proteome</keyword>
<dbReference type="PANTHER" id="PTHR22888">
    <property type="entry name" value="CYTOCHROME C OXIDASE, SUBUNIT II"/>
    <property type="match status" value="1"/>
</dbReference>
<keyword evidence="4 15" id="KW-0813">Transport</keyword>
<evidence type="ECO:0000259" key="19">
    <source>
        <dbReference type="PROSITE" id="PS50857"/>
    </source>
</evidence>
<evidence type="ECO:0000256" key="4">
    <source>
        <dbReference type="ARBA" id="ARBA00022448"/>
    </source>
</evidence>
<dbReference type="InterPro" id="IPR034210">
    <property type="entry name" value="CcO_II_C"/>
</dbReference>
<dbReference type="GO" id="GO:0016491">
    <property type="term" value="F:oxidoreductase activity"/>
    <property type="evidence" value="ECO:0007669"/>
    <property type="project" value="UniProtKB-KW"/>
</dbReference>
<evidence type="ECO:0000256" key="6">
    <source>
        <dbReference type="ARBA" id="ARBA00022692"/>
    </source>
</evidence>
<dbReference type="GO" id="GO:0004129">
    <property type="term" value="F:cytochrome-c oxidase activity"/>
    <property type="evidence" value="ECO:0007669"/>
    <property type="project" value="UniProtKB-EC"/>
</dbReference>
<proteinExistence type="inferred from homology"/>
<evidence type="ECO:0000256" key="3">
    <source>
        <dbReference type="ARBA" id="ARBA00007866"/>
    </source>
</evidence>
<dbReference type="InterPro" id="IPR045187">
    <property type="entry name" value="CcO_II"/>
</dbReference>
<dbReference type="GO" id="GO:0005886">
    <property type="term" value="C:plasma membrane"/>
    <property type="evidence" value="ECO:0007669"/>
    <property type="project" value="UniProtKB-SubCell"/>
</dbReference>
<dbReference type="PROSITE" id="PS00078">
    <property type="entry name" value="COX2"/>
    <property type="match status" value="1"/>
</dbReference>
<keyword evidence="11 16" id="KW-0186">Copper</keyword>
<organism evidence="21 22">
    <name type="scientific">Amaricoccus solimangrovi</name>
    <dbReference type="NCBI Taxonomy" id="2589815"/>
    <lineage>
        <taxon>Bacteria</taxon>
        <taxon>Pseudomonadati</taxon>
        <taxon>Pseudomonadota</taxon>
        <taxon>Alphaproteobacteria</taxon>
        <taxon>Rhodobacterales</taxon>
        <taxon>Paracoccaceae</taxon>
        <taxon>Amaricoccus</taxon>
    </lineage>
</organism>
<evidence type="ECO:0000256" key="15">
    <source>
        <dbReference type="RuleBase" id="RU000456"/>
    </source>
</evidence>
<dbReference type="PRINTS" id="PR01166">
    <property type="entry name" value="CYCOXIDASEII"/>
</dbReference>
<keyword evidence="18" id="KW-0732">Signal</keyword>
<keyword evidence="8" id="KW-1278">Translocase</keyword>
<accession>A0A501WK45</accession>
<dbReference type="PROSITE" id="PS50857">
    <property type="entry name" value="COX2_CUA"/>
    <property type="match status" value="1"/>
</dbReference>
<keyword evidence="10 17" id="KW-1133">Transmembrane helix</keyword>
<comment type="subcellular location">
    <subcellularLocation>
        <location evidence="15">Cell membrane</location>
        <topology evidence="15">Multi-pass membrane protein</topology>
    </subcellularLocation>
    <subcellularLocation>
        <location evidence="2">Membrane</location>
        <topology evidence="2">Multi-pass membrane protein</topology>
    </subcellularLocation>
</comment>
<feature type="transmembrane region" description="Helical" evidence="17">
    <location>
        <begin position="104"/>
        <end position="126"/>
    </location>
</feature>
<evidence type="ECO:0000256" key="5">
    <source>
        <dbReference type="ARBA" id="ARBA00022660"/>
    </source>
</evidence>
<dbReference type="Pfam" id="PF02790">
    <property type="entry name" value="COX2_TM"/>
    <property type="match status" value="1"/>
</dbReference>
<evidence type="ECO:0000256" key="2">
    <source>
        <dbReference type="ARBA" id="ARBA00004141"/>
    </source>
</evidence>
<feature type="chain" id="PRO_5021375636" description="Cytochrome c oxidase subunit 2" evidence="18">
    <location>
        <begin position="24"/>
        <end position="285"/>
    </location>
</feature>
<evidence type="ECO:0000256" key="16">
    <source>
        <dbReference type="RuleBase" id="RU004024"/>
    </source>
</evidence>
<dbReference type="CDD" id="cd13912">
    <property type="entry name" value="CcO_II_C"/>
    <property type="match status" value="1"/>
</dbReference>
<sequence>MKQIRIALWIGLATLMSGGAVFAQTAGEPTDLPVVGAPVPGGVNYQPAVTPVAHDMHWLSGMLHWIMLFIVLFVVALLAIVVVKFNHKANPTPASFTHNTKIEIAWTLVPVLILIIIGSFSLPILFKQLEVPTPDLTIKATGNQWYWNYTYAENDFSFDSLLLAKEDLESYGYAPDLYLLATDTAVVVPVDATVRLLTTGADVIHSWAMPAFGVKMDAVPGRLNETWFRAEKVGVYFGQCSELCGKDHSYMPITVKVVTPEQYKSWLDWAINEYGGTPTPVAQAN</sequence>
<feature type="domain" description="Cytochrome oxidase subunit II copper A binding" evidence="19">
    <location>
        <begin position="133"/>
        <end position="269"/>
    </location>
</feature>